<feature type="transmembrane region" description="Helical" evidence="8">
    <location>
        <begin position="290"/>
        <end position="311"/>
    </location>
</feature>
<name>A0A2K3D0D7_CHLRE</name>
<keyword evidence="7 8" id="KW-0472">Membrane</keyword>
<feature type="transmembrane region" description="Helical" evidence="8">
    <location>
        <begin position="425"/>
        <end position="449"/>
    </location>
</feature>
<comment type="similarity">
    <text evidence="8">Belongs to the ADP/ATP translocase tlc family.</text>
</comment>
<keyword evidence="11" id="KW-1185">Reference proteome</keyword>
<keyword evidence="3 8" id="KW-0812">Transmembrane</keyword>
<keyword evidence="8" id="KW-0150">Chloroplast</keyword>
<dbReference type="RefSeq" id="XP_042917549.1">
    <property type="nucleotide sequence ID" value="XM_043069574.1"/>
</dbReference>
<evidence type="ECO:0000256" key="6">
    <source>
        <dbReference type="ARBA" id="ARBA00022989"/>
    </source>
</evidence>
<dbReference type="KEGG" id="cre:CHLRE_13g581400v5"/>
<feature type="transmembrane region" description="Helical" evidence="8">
    <location>
        <begin position="455"/>
        <end position="476"/>
    </location>
</feature>
<dbReference type="OMA" id="PNAVHND"/>
<keyword evidence="6 8" id="KW-1133">Transmembrane helix</keyword>
<dbReference type="PANTHER" id="PTHR31187:SF13">
    <property type="entry name" value="ADP,ATP CARRIER PROTEIN 1, CHLOROPLASTIC"/>
    <property type="match status" value="1"/>
</dbReference>
<sequence>MRALLHSCPAASGYRITRSTAQAPACPRLRLTKPQLLRSPVWCQSAAGDGPGASKQPEPEPGHTPAPVPAGAGAAALPAEPEKLVFGLPALTWQKAIPLGLMFFCILFNYTTLRNTKDVLVVTAPGAGAEVIPFLKTLDLPMAILFTMTYTALANRLTSDMLFYACLLPFIAFFGVFGFFVYPNKEVLHPTEFCNQLDITLGPRFHAPLALLRTWTYSAFYLVAEMWGSIVVSLLFWGLANSVMTVDEAATFYPLFGMGANLSLIVAGGVTERLSKLRASLPPGVDGWGVALQGLMGLVVLNGIIISILHWGMQKWVVPKVQAQRAALAAAGKGGMPKAKKHKAKMNMMESFKFLASSPYIRDMATMVVSFGVALQLVEVTWKAKLKTAYPDPADYSAFMGKFSETTGIVTLTMMLLGRFVIKKFGWGVAALATPTVILATAIVFLALVMSKNLFAAPLAAMGTTPLMAAVVVGSLQNVFSRASKYSLFDPCKEMAYIPLDDEIKGKGKAAVDVVGNLVGKSGGAVLQQAAIFTFGSLAASTPYLGIGLAIIIINWIRAVLSLEKQFYALKDHKEAVLAKQQEEADAAAGSNDLSESGGAAALKPNPA</sequence>
<protein>
    <recommendedName>
        <fullName evidence="8">ADP,ATP carrier protein</fullName>
    </recommendedName>
</protein>
<reference evidence="10 11" key="1">
    <citation type="journal article" date="2007" name="Science">
        <title>The Chlamydomonas genome reveals the evolution of key animal and plant functions.</title>
        <authorList>
            <person name="Merchant S.S."/>
            <person name="Prochnik S.E."/>
            <person name="Vallon O."/>
            <person name="Harris E.H."/>
            <person name="Karpowicz S.J."/>
            <person name="Witman G.B."/>
            <person name="Terry A."/>
            <person name="Salamov A."/>
            <person name="Fritz-Laylin L.K."/>
            <person name="Marechal-Drouard L."/>
            <person name="Marshall W.F."/>
            <person name="Qu L.H."/>
            <person name="Nelson D.R."/>
            <person name="Sanderfoot A.A."/>
            <person name="Spalding M.H."/>
            <person name="Kapitonov V.V."/>
            <person name="Ren Q."/>
            <person name="Ferris P."/>
            <person name="Lindquist E."/>
            <person name="Shapiro H."/>
            <person name="Lucas S.M."/>
            <person name="Grimwood J."/>
            <person name="Schmutz J."/>
            <person name="Cardol P."/>
            <person name="Cerutti H."/>
            <person name="Chanfreau G."/>
            <person name="Chen C.L."/>
            <person name="Cognat V."/>
            <person name="Croft M.T."/>
            <person name="Dent R."/>
            <person name="Dutcher S."/>
            <person name="Fernandez E."/>
            <person name="Fukuzawa H."/>
            <person name="Gonzalez-Ballester D."/>
            <person name="Gonzalez-Halphen D."/>
            <person name="Hallmann A."/>
            <person name="Hanikenne M."/>
            <person name="Hippler M."/>
            <person name="Inwood W."/>
            <person name="Jabbari K."/>
            <person name="Kalanon M."/>
            <person name="Kuras R."/>
            <person name="Lefebvre P.A."/>
            <person name="Lemaire S.D."/>
            <person name="Lobanov A.V."/>
            <person name="Lohr M."/>
            <person name="Manuell A."/>
            <person name="Meier I."/>
            <person name="Mets L."/>
            <person name="Mittag M."/>
            <person name="Mittelmeier T."/>
            <person name="Moroney J.V."/>
            <person name="Moseley J."/>
            <person name="Napoli C."/>
            <person name="Nedelcu A.M."/>
            <person name="Niyogi K."/>
            <person name="Novoselov S.V."/>
            <person name="Paulsen I.T."/>
            <person name="Pazour G."/>
            <person name="Purton S."/>
            <person name="Ral J.P."/>
            <person name="Riano-Pachon D.M."/>
            <person name="Riekhof W."/>
            <person name="Rymarquis L."/>
            <person name="Schroda M."/>
            <person name="Stern D."/>
            <person name="Umen J."/>
            <person name="Willows R."/>
            <person name="Wilson N."/>
            <person name="Zimmer S.L."/>
            <person name="Allmer J."/>
            <person name="Balk J."/>
            <person name="Bisova K."/>
            <person name="Chen C.J."/>
            <person name="Elias M."/>
            <person name="Gendler K."/>
            <person name="Hauser C."/>
            <person name="Lamb M.R."/>
            <person name="Ledford H."/>
            <person name="Long J.C."/>
            <person name="Minagawa J."/>
            <person name="Page M.D."/>
            <person name="Pan J."/>
            <person name="Pootakham W."/>
            <person name="Roje S."/>
            <person name="Rose A."/>
            <person name="Stahlberg E."/>
            <person name="Terauchi A.M."/>
            <person name="Yang P."/>
            <person name="Ball S."/>
            <person name="Bowler C."/>
            <person name="Dieckmann C.L."/>
            <person name="Gladyshev V.N."/>
            <person name="Green P."/>
            <person name="Jorgensen R."/>
            <person name="Mayfield S."/>
            <person name="Mueller-Roeber B."/>
            <person name="Rajamani S."/>
            <person name="Sayre R.T."/>
            <person name="Brokstein P."/>
            <person name="Dubchak I."/>
            <person name="Goodstein D."/>
            <person name="Hornick L."/>
            <person name="Huang Y.W."/>
            <person name="Jhaveri J."/>
            <person name="Luo Y."/>
            <person name="Martinez D."/>
            <person name="Ngau W.C."/>
            <person name="Otillar B."/>
            <person name="Poliakov A."/>
            <person name="Porter A."/>
            <person name="Szajkowski L."/>
            <person name="Werner G."/>
            <person name="Zhou K."/>
            <person name="Grigoriev I.V."/>
            <person name="Rokhsar D.S."/>
            <person name="Grossman A.R."/>
        </authorList>
    </citation>
    <scope>NUCLEOTIDE SEQUENCE [LARGE SCALE GENOMIC DNA]</scope>
    <source>
        <strain evidence="11">CC-503</strain>
    </source>
</reference>
<evidence type="ECO:0000256" key="8">
    <source>
        <dbReference type="RuleBase" id="RU363121"/>
    </source>
</evidence>
<feature type="transmembrane region" description="Helical" evidence="8">
    <location>
        <begin position="161"/>
        <end position="182"/>
    </location>
</feature>
<dbReference type="NCBIfam" id="TIGR00769">
    <property type="entry name" value="AAA"/>
    <property type="match status" value="1"/>
</dbReference>
<evidence type="ECO:0000256" key="4">
    <source>
        <dbReference type="ARBA" id="ARBA00022741"/>
    </source>
</evidence>
<evidence type="ECO:0000256" key="1">
    <source>
        <dbReference type="ARBA" id="ARBA00004141"/>
    </source>
</evidence>
<dbReference type="PANTHER" id="PTHR31187">
    <property type="match status" value="1"/>
</dbReference>
<dbReference type="AlphaFoldDB" id="A0A2K3D0D7"/>
<organism evidence="10 11">
    <name type="scientific">Chlamydomonas reinhardtii</name>
    <name type="common">Chlamydomonas smithii</name>
    <dbReference type="NCBI Taxonomy" id="3055"/>
    <lineage>
        <taxon>Eukaryota</taxon>
        <taxon>Viridiplantae</taxon>
        <taxon>Chlorophyta</taxon>
        <taxon>core chlorophytes</taxon>
        <taxon>Chlorophyceae</taxon>
        <taxon>CS clade</taxon>
        <taxon>Chlamydomonadales</taxon>
        <taxon>Chlamydomonadaceae</taxon>
        <taxon>Chlamydomonas</taxon>
    </lineage>
</organism>
<keyword evidence="4 8" id="KW-0547">Nucleotide-binding</keyword>
<keyword evidence="5 8" id="KW-0067">ATP-binding</keyword>
<dbReference type="GO" id="GO:0005471">
    <property type="term" value="F:ATP:ADP antiporter activity"/>
    <property type="evidence" value="ECO:0000318"/>
    <property type="project" value="GO_Central"/>
</dbReference>
<evidence type="ECO:0000256" key="9">
    <source>
        <dbReference type="SAM" id="MobiDB-lite"/>
    </source>
</evidence>
<feature type="region of interest" description="Disordered" evidence="9">
    <location>
        <begin position="47"/>
        <end position="73"/>
    </location>
</feature>
<evidence type="ECO:0000256" key="5">
    <source>
        <dbReference type="ARBA" id="ARBA00022840"/>
    </source>
</evidence>
<dbReference type="GO" id="GO:0005524">
    <property type="term" value="F:ATP binding"/>
    <property type="evidence" value="ECO:0007669"/>
    <property type="project" value="UniProtKB-KW"/>
</dbReference>
<evidence type="ECO:0000256" key="2">
    <source>
        <dbReference type="ARBA" id="ARBA00022448"/>
    </source>
</evidence>
<dbReference type="Gramene" id="PNW74004">
    <property type="protein sequence ID" value="PNW74004"/>
    <property type="gene ID" value="CHLRE_13g581400v5"/>
</dbReference>
<dbReference type="GO" id="GO:0031969">
    <property type="term" value="C:chloroplast membrane"/>
    <property type="evidence" value="ECO:0007669"/>
    <property type="project" value="UniProtKB-SubCell"/>
</dbReference>
<dbReference type="Pfam" id="PF03219">
    <property type="entry name" value="TLC"/>
    <property type="match status" value="1"/>
</dbReference>
<comment type="subcellular location">
    <subcellularLocation>
        <location evidence="1">Membrane</location>
        <topology evidence="1">Multi-pass membrane protein</topology>
    </subcellularLocation>
    <subcellularLocation>
        <location evidence="8">Plastid</location>
        <location evidence="8">Chloroplast membrane</location>
        <topology evidence="8">Multi-pass membrane protein</topology>
    </subcellularLocation>
</comment>
<dbReference type="ExpressionAtlas" id="A0A2K3D0D7">
    <property type="expression patterns" value="baseline"/>
</dbReference>
<dbReference type="Proteomes" id="UP000006906">
    <property type="component" value="Chromosome 13"/>
</dbReference>
<feature type="transmembrane region" description="Helical" evidence="8">
    <location>
        <begin position="219"/>
        <end position="240"/>
    </location>
</feature>
<evidence type="ECO:0000256" key="3">
    <source>
        <dbReference type="ARBA" id="ARBA00022692"/>
    </source>
</evidence>
<accession>A0A2K3D0D7</accession>
<evidence type="ECO:0000256" key="7">
    <source>
        <dbReference type="ARBA" id="ARBA00023136"/>
    </source>
</evidence>
<feature type="transmembrane region" description="Helical" evidence="8">
    <location>
        <begin position="252"/>
        <end position="270"/>
    </location>
</feature>
<dbReference type="InParanoid" id="A0A2K3D0D7"/>
<keyword evidence="8" id="KW-0934">Plastid</keyword>
<dbReference type="InterPro" id="IPR004667">
    <property type="entry name" value="ADP_ATP_car_bac_type"/>
</dbReference>
<evidence type="ECO:0000313" key="10">
    <source>
        <dbReference type="EMBL" id="PNW74004.1"/>
    </source>
</evidence>
<dbReference type="OrthoDB" id="2190844at2759"/>
<feature type="region of interest" description="Disordered" evidence="9">
    <location>
        <begin position="588"/>
        <end position="608"/>
    </location>
</feature>
<feature type="transmembrane region" description="Helical" evidence="8">
    <location>
        <begin position="530"/>
        <end position="557"/>
    </location>
</feature>
<evidence type="ECO:0000313" key="11">
    <source>
        <dbReference type="Proteomes" id="UP000006906"/>
    </source>
</evidence>
<dbReference type="GeneID" id="5719323"/>
<feature type="transmembrane region" description="Helical" evidence="8">
    <location>
        <begin position="96"/>
        <end position="113"/>
    </location>
</feature>
<proteinExistence type="inferred from homology"/>
<keyword evidence="2 8" id="KW-0813">Transport</keyword>
<dbReference type="EMBL" id="CM008974">
    <property type="protein sequence ID" value="PNW74004.1"/>
    <property type="molecule type" value="Genomic_DNA"/>
</dbReference>
<gene>
    <name evidence="10" type="ORF">CHLRE_13g581400v5</name>
</gene>